<gene>
    <name evidence="7" type="primary">lgt</name>
    <name evidence="8" type="ORF">G6N76_03080</name>
</gene>
<accession>A0A6M1RM62</accession>
<dbReference type="Pfam" id="PF01790">
    <property type="entry name" value="LGT"/>
    <property type="match status" value="1"/>
</dbReference>
<feature type="binding site" evidence="7">
    <location>
        <position position="154"/>
    </location>
    <ligand>
        <name>a 1,2-diacyl-sn-glycero-3-phospho-(1'-sn-glycerol)</name>
        <dbReference type="ChEBI" id="CHEBI:64716"/>
    </ligand>
</feature>
<evidence type="ECO:0000256" key="3">
    <source>
        <dbReference type="ARBA" id="ARBA00022679"/>
    </source>
</evidence>
<dbReference type="InterPro" id="IPR001640">
    <property type="entry name" value="Lgt"/>
</dbReference>
<dbReference type="RefSeq" id="WP_163900092.1">
    <property type="nucleotide sequence ID" value="NZ_CP048427.1"/>
</dbReference>
<feature type="transmembrane region" description="Helical" evidence="7">
    <location>
        <begin position="28"/>
        <end position="50"/>
    </location>
</feature>
<dbReference type="HAMAP" id="MF_01147">
    <property type="entry name" value="Lgt"/>
    <property type="match status" value="1"/>
</dbReference>
<comment type="catalytic activity">
    <reaction evidence="7">
        <text>L-cysteinyl-[prolipoprotein] + a 1,2-diacyl-sn-glycero-3-phospho-(1'-sn-glycerol) = an S-1,2-diacyl-sn-glyceryl-L-cysteinyl-[prolipoprotein] + sn-glycerol 1-phosphate + H(+)</text>
        <dbReference type="Rhea" id="RHEA:56712"/>
        <dbReference type="Rhea" id="RHEA-COMP:14679"/>
        <dbReference type="Rhea" id="RHEA-COMP:14680"/>
        <dbReference type="ChEBI" id="CHEBI:15378"/>
        <dbReference type="ChEBI" id="CHEBI:29950"/>
        <dbReference type="ChEBI" id="CHEBI:57685"/>
        <dbReference type="ChEBI" id="CHEBI:64716"/>
        <dbReference type="ChEBI" id="CHEBI:140658"/>
        <dbReference type="EC" id="2.5.1.145"/>
    </reaction>
</comment>
<evidence type="ECO:0000256" key="7">
    <source>
        <dbReference type="HAMAP-Rule" id="MF_01147"/>
    </source>
</evidence>
<feature type="transmembrane region" description="Helical" evidence="7">
    <location>
        <begin position="71"/>
        <end position="91"/>
    </location>
</feature>
<evidence type="ECO:0000313" key="9">
    <source>
        <dbReference type="Proteomes" id="UP000477849"/>
    </source>
</evidence>
<keyword evidence="6 7" id="KW-0472">Membrane</keyword>
<comment type="function">
    <text evidence="7">Catalyzes the transfer of the diacylglyceryl group from phosphatidylglycerol to the sulfhydryl group of the N-terminal cysteine of a prolipoprotein, the first step in the formation of mature lipoproteins.</text>
</comment>
<evidence type="ECO:0000256" key="1">
    <source>
        <dbReference type="ARBA" id="ARBA00007150"/>
    </source>
</evidence>
<name>A0A6M1RM62_9HYPH</name>
<feature type="transmembrane region" description="Helical" evidence="7">
    <location>
        <begin position="248"/>
        <end position="270"/>
    </location>
</feature>
<keyword evidence="8" id="KW-0449">Lipoprotein</keyword>
<keyword evidence="2 7" id="KW-1003">Cell membrane</keyword>
<keyword evidence="9" id="KW-1185">Reference proteome</keyword>
<dbReference type="GO" id="GO:0042158">
    <property type="term" value="P:lipoprotein biosynthetic process"/>
    <property type="evidence" value="ECO:0007669"/>
    <property type="project" value="UniProtKB-UniRule"/>
</dbReference>
<dbReference type="PANTHER" id="PTHR30589:SF0">
    <property type="entry name" value="PHOSPHATIDYLGLYCEROL--PROLIPOPROTEIN DIACYLGLYCERYL TRANSFERASE"/>
    <property type="match status" value="1"/>
</dbReference>
<sequence length="277" mass="30247">MSPAAELLSILTFPAIDPIAFSVGPLAIHWYGLAYVCGIMLGWAVARSLVRNEKLWPGNTSPCTVAHLDDFLVWVAIGIVLGGRLGYIFFYDLSSVIADPIRAIEVWNGGMSFHGGFTGATLAMILFARRHGISIWSLFDVVASVAPLGIFFGRVANFVNGELWGRPSDVPWAMVFPTGGPFPRHPSQLYEALLEGLLMFVLLQIVGRAGGFRQPGMVTGCFVSLYALARITVEFFREPDPQLGYLAGGWLTMGMVLSLPMLAVGLWALWRARRAAR</sequence>
<feature type="transmembrane region" description="Helical" evidence="7">
    <location>
        <begin position="218"/>
        <end position="236"/>
    </location>
</feature>
<organism evidence="8 9">
    <name type="scientific">Rhizobium daejeonense</name>
    <dbReference type="NCBI Taxonomy" id="240521"/>
    <lineage>
        <taxon>Bacteria</taxon>
        <taxon>Pseudomonadati</taxon>
        <taxon>Pseudomonadota</taxon>
        <taxon>Alphaproteobacteria</taxon>
        <taxon>Hyphomicrobiales</taxon>
        <taxon>Rhizobiaceae</taxon>
        <taxon>Rhizobium/Agrobacterium group</taxon>
        <taxon>Rhizobium</taxon>
    </lineage>
</organism>
<reference evidence="8 9" key="1">
    <citation type="submission" date="2020-02" db="EMBL/GenBank/DDBJ databases">
        <title>Genome sequence of the type strain CCBAU10050 of Rhizobium daejeonense.</title>
        <authorList>
            <person name="Gao J."/>
            <person name="Sun J."/>
        </authorList>
    </citation>
    <scope>NUCLEOTIDE SEQUENCE [LARGE SCALE GENOMIC DNA]</scope>
    <source>
        <strain evidence="8 9">CCBAU10050</strain>
    </source>
</reference>
<proteinExistence type="inferred from homology"/>
<dbReference type="GO" id="GO:0005886">
    <property type="term" value="C:plasma membrane"/>
    <property type="evidence" value="ECO:0007669"/>
    <property type="project" value="UniProtKB-SubCell"/>
</dbReference>
<feature type="transmembrane region" description="Helical" evidence="7">
    <location>
        <begin position="135"/>
        <end position="156"/>
    </location>
</feature>
<dbReference type="PROSITE" id="PS01311">
    <property type="entry name" value="LGT"/>
    <property type="match status" value="1"/>
</dbReference>
<comment type="subcellular location">
    <subcellularLocation>
        <location evidence="7">Cell membrane</location>
        <topology evidence="7">Multi-pass membrane protein</topology>
    </subcellularLocation>
</comment>
<evidence type="ECO:0000256" key="6">
    <source>
        <dbReference type="ARBA" id="ARBA00023136"/>
    </source>
</evidence>
<evidence type="ECO:0000256" key="2">
    <source>
        <dbReference type="ARBA" id="ARBA00022475"/>
    </source>
</evidence>
<comment type="pathway">
    <text evidence="7">Protein modification; lipoprotein biosynthesis (diacylglyceryl transfer).</text>
</comment>
<protein>
    <recommendedName>
        <fullName evidence="7">Phosphatidylglycerol--prolipoprotein diacylglyceryl transferase</fullName>
        <ecNumber evidence="7">2.5.1.145</ecNumber>
    </recommendedName>
</protein>
<evidence type="ECO:0000313" key="8">
    <source>
        <dbReference type="EMBL" id="NGO62644.1"/>
    </source>
</evidence>
<keyword evidence="5 7" id="KW-1133">Transmembrane helix</keyword>
<feature type="transmembrane region" description="Helical" evidence="7">
    <location>
        <begin position="189"/>
        <end position="206"/>
    </location>
</feature>
<dbReference type="NCBIfam" id="TIGR00544">
    <property type="entry name" value="lgt"/>
    <property type="match status" value="1"/>
</dbReference>
<dbReference type="Proteomes" id="UP000477849">
    <property type="component" value="Unassembled WGS sequence"/>
</dbReference>
<evidence type="ECO:0000256" key="4">
    <source>
        <dbReference type="ARBA" id="ARBA00022692"/>
    </source>
</evidence>
<dbReference type="AlphaFoldDB" id="A0A6M1RM62"/>
<dbReference type="PANTHER" id="PTHR30589">
    <property type="entry name" value="PROLIPOPROTEIN DIACYLGLYCERYL TRANSFERASE"/>
    <property type="match status" value="1"/>
</dbReference>
<keyword evidence="3 7" id="KW-0808">Transferase</keyword>
<dbReference type="EMBL" id="JAAKZH010000001">
    <property type="protein sequence ID" value="NGO62644.1"/>
    <property type="molecule type" value="Genomic_DNA"/>
</dbReference>
<dbReference type="EC" id="2.5.1.145" evidence="7"/>
<dbReference type="UniPathway" id="UPA00664"/>
<feature type="transmembrane region" description="Helical" evidence="7">
    <location>
        <begin position="111"/>
        <end position="128"/>
    </location>
</feature>
<comment type="caution">
    <text evidence="8">The sequence shown here is derived from an EMBL/GenBank/DDBJ whole genome shotgun (WGS) entry which is preliminary data.</text>
</comment>
<evidence type="ECO:0000256" key="5">
    <source>
        <dbReference type="ARBA" id="ARBA00022989"/>
    </source>
</evidence>
<keyword evidence="4 7" id="KW-0812">Transmembrane</keyword>
<comment type="similarity">
    <text evidence="1 7">Belongs to the Lgt family.</text>
</comment>
<dbReference type="GO" id="GO:0008961">
    <property type="term" value="F:phosphatidylglycerol-prolipoprotein diacylglyceryl transferase activity"/>
    <property type="evidence" value="ECO:0007669"/>
    <property type="project" value="UniProtKB-UniRule"/>
</dbReference>